<keyword evidence="1" id="KW-0808">Transferase</keyword>
<dbReference type="CDD" id="cd04301">
    <property type="entry name" value="NAT_SF"/>
    <property type="match status" value="1"/>
</dbReference>
<accession>A0A9X2GBS2</accession>
<dbReference type="InterPro" id="IPR016181">
    <property type="entry name" value="Acyl_CoA_acyltransferase"/>
</dbReference>
<comment type="caution">
    <text evidence="4">The sequence shown here is derived from an EMBL/GenBank/DDBJ whole genome shotgun (WGS) entry which is preliminary data.</text>
</comment>
<keyword evidence="5" id="KW-1185">Reference proteome</keyword>
<dbReference type="RefSeq" id="WP_253741315.1">
    <property type="nucleotide sequence ID" value="NZ_BAABKA010000048.1"/>
</dbReference>
<protein>
    <submittedName>
        <fullName evidence="4">Ribosomal protein S18 acetylase RimI-like enzyme</fullName>
    </submittedName>
</protein>
<dbReference type="AlphaFoldDB" id="A0A9X2GBS2"/>
<dbReference type="Pfam" id="PF00583">
    <property type="entry name" value="Acetyltransf_1"/>
    <property type="match status" value="1"/>
</dbReference>
<dbReference type="GO" id="GO:0005840">
    <property type="term" value="C:ribosome"/>
    <property type="evidence" value="ECO:0007669"/>
    <property type="project" value="UniProtKB-KW"/>
</dbReference>
<evidence type="ECO:0000313" key="5">
    <source>
        <dbReference type="Proteomes" id="UP001139648"/>
    </source>
</evidence>
<dbReference type="Proteomes" id="UP001139648">
    <property type="component" value="Unassembled WGS sequence"/>
</dbReference>
<dbReference type="GO" id="GO:0016747">
    <property type="term" value="F:acyltransferase activity, transferring groups other than amino-acyl groups"/>
    <property type="evidence" value="ECO:0007669"/>
    <property type="project" value="InterPro"/>
</dbReference>
<dbReference type="PROSITE" id="PS51186">
    <property type="entry name" value="GNAT"/>
    <property type="match status" value="1"/>
</dbReference>
<proteinExistence type="predicted"/>
<keyword evidence="4" id="KW-0689">Ribosomal protein</keyword>
<dbReference type="SUPFAM" id="SSF55729">
    <property type="entry name" value="Acyl-CoA N-acyltransferases (Nat)"/>
    <property type="match status" value="1"/>
</dbReference>
<reference evidence="4" key="1">
    <citation type="submission" date="2022-06" db="EMBL/GenBank/DDBJ databases">
        <title>Sequencing the genomes of 1000 actinobacteria strains.</title>
        <authorList>
            <person name="Klenk H.-P."/>
        </authorList>
    </citation>
    <scope>NUCLEOTIDE SEQUENCE</scope>
    <source>
        <strain evidence="4">DSM 46694</strain>
    </source>
</reference>
<evidence type="ECO:0000313" key="4">
    <source>
        <dbReference type="EMBL" id="MCP2354762.1"/>
    </source>
</evidence>
<evidence type="ECO:0000259" key="3">
    <source>
        <dbReference type="PROSITE" id="PS51186"/>
    </source>
</evidence>
<keyword evidence="4" id="KW-0687">Ribonucleoprotein</keyword>
<name>A0A9X2GBS2_9ACTN</name>
<keyword evidence="2" id="KW-0012">Acyltransferase</keyword>
<feature type="domain" description="N-acetyltransferase" evidence="3">
    <location>
        <begin position="1"/>
        <end position="167"/>
    </location>
</feature>
<evidence type="ECO:0000256" key="2">
    <source>
        <dbReference type="ARBA" id="ARBA00023315"/>
    </source>
</evidence>
<evidence type="ECO:0000256" key="1">
    <source>
        <dbReference type="ARBA" id="ARBA00022679"/>
    </source>
</evidence>
<dbReference type="InterPro" id="IPR050832">
    <property type="entry name" value="Bact_Acetyltransf"/>
</dbReference>
<dbReference type="PANTHER" id="PTHR43877">
    <property type="entry name" value="AMINOALKYLPHOSPHONATE N-ACETYLTRANSFERASE-RELATED-RELATED"/>
    <property type="match status" value="1"/>
</dbReference>
<sequence length="167" mass="18304">MKIRNGVIGDLAAIVALHVESWRSAYAGIMPGSFLNGPLSDDRLTLWRDRLASPVRGSGLLVAHDGEGELLGFAYLLPAPGGRILLDNLHVRPGSTGSGIGSLLLRRGLAWAADEHPGREVYLEVLSANTRAVAFYERHGARRTDERVCRFPQGFELPEFEYAWPVN</sequence>
<organism evidence="4 5">
    <name type="scientific">Nonomuraea thailandensis</name>
    <dbReference type="NCBI Taxonomy" id="1188745"/>
    <lineage>
        <taxon>Bacteria</taxon>
        <taxon>Bacillati</taxon>
        <taxon>Actinomycetota</taxon>
        <taxon>Actinomycetes</taxon>
        <taxon>Streptosporangiales</taxon>
        <taxon>Streptosporangiaceae</taxon>
        <taxon>Nonomuraea</taxon>
    </lineage>
</organism>
<dbReference type="Gene3D" id="3.40.630.30">
    <property type="match status" value="1"/>
</dbReference>
<gene>
    <name evidence="4" type="ORF">HD597_001782</name>
</gene>
<dbReference type="InterPro" id="IPR000182">
    <property type="entry name" value="GNAT_dom"/>
</dbReference>
<dbReference type="EMBL" id="JAMZEB010000002">
    <property type="protein sequence ID" value="MCP2354762.1"/>
    <property type="molecule type" value="Genomic_DNA"/>
</dbReference>